<dbReference type="EMBL" id="ML736745">
    <property type="protein sequence ID" value="KAE8408013.1"/>
    <property type="molecule type" value="Genomic_DNA"/>
</dbReference>
<reference evidence="2 3" key="1">
    <citation type="submission" date="2019-04" db="EMBL/GenBank/DDBJ databases">
        <authorList>
            <consortium name="DOE Joint Genome Institute"/>
            <person name="Mondo S."/>
            <person name="Kjaerbolling I."/>
            <person name="Vesth T."/>
            <person name="Frisvad J.C."/>
            <person name="Nybo J.L."/>
            <person name="Theobald S."/>
            <person name="Kildgaard S."/>
            <person name="Isbrandt T."/>
            <person name="Kuo A."/>
            <person name="Sato A."/>
            <person name="Lyhne E.K."/>
            <person name="Kogle M.E."/>
            <person name="Wiebenga A."/>
            <person name="Kun R.S."/>
            <person name="Lubbers R.J."/>
            <person name="Makela M.R."/>
            <person name="Barry K."/>
            <person name="Chovatia M."/>
            <person name="Clum A."/>
            <person name="Daum C."/>
            <person name="Haridas S."/>
            <person name="He G."/>
            <person name="LaButti K."/>
            <person name="Lipzen A."/>
            <person name="Riley R."/>
            <person name="Salamov A."/>
            <person name="Simmons B.A."/>
            <person name="Magnuson J.K."/>
            <person name="Henrissat B."/>
            <person name="Mortensen U.H."/>
            <person name="Larsen T.O."/>
            <person name="Devries R.P."/>
            <person name="Grigoriev I.V."/>
            <person name="Machida M."/>
            <person name="Baker S.E."/>
            <person name="Andersen M.R."/>
            <person name="Cantor M.N."/>
            <person name="Hua S.X."/>
        </authorList>
    </citation>
    <scope>NUCLEOTIDE SEQUENCE [LARGE SCALE GENOMIC DNA]</scope>
    <source>
        <strain evidence="2 3">CBS 119388</strain>
    </source>
</reference>
<keyword evidence="1" id="KW-0732">Signal</keyword>
<dbReference type="RefSeq" id="XP_031945332.1">
    <property type="nucleotide sequence ID" value="XM_032079943.1"/>
</dbReference>
<feature type="chain" id="PRO_5025038941" evidence="1">
    <location>
        <begin position="19"/>
        <end position="224"/>
    </location>
</feature>
<feature type="signal peptide" evidence="1">
    <location>
        <begin position="1"/>
        <end position="18"/>
    </location>
</feature>
<dbReference type="AlphaFoldDB" id="A0A5N7DPR6"/>
<evidence type="ECO:0000313" key="3">
    <source>
        <dbReference type="Proteomes" id="UP000325579"/>
    </source>
</evidence>
<name>A0A5N7DPR6_9EURO</name>
<dbReference type="GeneID" id="43664634"/>
<protein>
    <submittedName>
        <fullName evidence="2">Uncharacterized protein</fullName>
    </submittedName>
</protein>
<accession>A0A5N7DPR6</accession>
<keyword evidence="3" id="KW-1185">Reference proteome</keyword>
<evidence type="ECO:0000256" key="1">
    <source>
        <dbReference type="SAM" id="SignalP"/>
    </source>
</evidence>
<sequence length="224" mass="25970">MTAFVVFWELVLQARLQAAYACAPKLKWNYPRVLIKSEHQTHFYFFTFLCSFFFFRSTRNLTSIVQDRSSKALMRSLISNIVQDKLLWDRQKALLKVTTPRYHKHKILLRVQPAYYLWRRKGFQEITSLLGSFAYEPPAPPVGLLRNDAPFPERVESCRSSKQRPTQSTLENRKSLHNMVSPLLGVSRLRSSTDMMASFGKPVSNTRLPPRSLEKVVIACRSSL</sequence>
<organism evidence="2 3">
    <name type="scientific">Aspergillus pseudonomiae</name>
    <dbReference type="NCBI Taxonomy" id="1506151"/>
    <lineage>
        <taxon>Eukaryota</taxon>
        <taxon>Fungi</taxon>
        <taxon>Dikarya</taxon>
        <taxon>Ascomycota</taxon>
        <taxon>Pezizomycotina</taxon>
        <taxon>Eurotiomycetes</taxon>
        <taxon>Eurotiomycetidae</taxon>
        <taxon>Eurotiales</taxon>
        <taxon>Aspergillaceae</taxon>
        <taxon>Aspergillus</taxon>
        <taxon>Aspergillus subgen. Circumdati</taxon>
    </lineage>
</organism>
<proteinExistence type="predicted"/>
<dbReference type="Proteomes" id="UP000325579">
    <property type="component" value="Unassembled WGS sequence"/>
</dbReference>
<evidence type="ECO:0000313" key="2">
    <source>
        <dbReference type="EMBL" id="KAE8408013.1"/>
    </source>
</evidence>
<gene>
    <name evidence="2" type="ORF">BDV37DRAFT_207527</name>
</gene>